<accession>A0A3M7RU67</accession>
<dbReference type="AlphaFoldDB" id="A0A3M7RU67"/>
<keyword evidence="2" id="KW-1185">Reference proteome</keyword>
<comment type="caution">
    <text evidence="1">The sequence shown here is derived from an EMBL/GenBank/DDBJ whole genome shotgun (WGS) entry which is preliminary data.</text>
</comment>
<dbReference type="EMBL" id="REGN01002595">
    <property type="protein sequence ID" value="RNA27113.1"/>
    <property type="molecule type" value="Genomic_DNA"/>
</dbReference>
<evidence type="ECO:0000313" key="1">
    <source>
        <dbReference type="EMBL" id="RNA27113.1"/>
    </source>
</evidence>
<reference evidence="1 2" key="1">
    <citation type="journal article" date="2018" name="Sci. Rep.">
        <title>Genomic signatures of local adaptation to the degree of environmental predictability in rotifers.</title>
        <authorList>
            <person name="Franch-Gras L."/>
            <person name="Hahn C."/>
            <person name="Garcia-Roger E.M."/>
            <person name="Carmona M.J."/>
            <person name="Serra M."/>
            <person name="Gomez A."/>
        </authorList>
    </citation>
    <scope>NUCLEOTIDE SEQUENCE [LARGE SCALE GENOMIC DNA]</scope>
    <source>
        <strain evidence="1">HYR1</strain>
    </source>
</reference>
<evidence type="ECO:0000313" key="2">
    <source>
        <dbReference type="Proteomes" id="UP000276133"/>
    </source>
</evidence>
<organism evidence="1 2">
    <name type="scientific">Brachionus plicatilis</name>
    <name type="common">Marine rotifer</name>
    <name type="synonym">Brachionus muelleri</name>
    <dbReference type="NCBI Taxonomy" id="10195"/>
    <lineage>
        <taxon>Eukaryota</taxon>
        <taxon>Metazoa</taxon>
        <taxon>Spiralia</taxon>
        <taxon>Gnathifera</taxon>
        <taxon>Rotifera</taxon>
        <taxon>Eurotatoria</taxon>
        <taxon>Monogononta</taxon>
        <taxon>Pseudotrocha</taxon>
        <taxon>Ploima</taxon>
        <taxon>Brachionidae</taxon>
        <taxon>Brachionus</taxon>
    </lineage>
</organism>
<proteinExistence type="predicted"/>
<gene>
    <name evidence="1" type="ORF">BpHYR1_002985</name>
</gene>
<dbReference type="Proteomes" id="UP000276133">
    <property type="component" value="Unassembled WGS sequence"/>
</dbReference>
<sequence length="91" mass="10480">MDSIGQIITKEIEKLNIRNERILLIQSEAPSVQAFHLIGLKIKQNRKSASKRTGANTKDDEYVQDLIMVVPKRGKRIFCGIIQLFFHIFLL</sequence>
<protein>
    <submittedName>
        <fullName evidence="1">Uncharacterized protein</fullName>
    </submittedName>
</protein>
<name>A0A3M7RU67_BRAPC</name>